<feature type="transmembrane region" description="Helical" evidence="4">
    <location>
        <begin position="7"/>
        <end position="25"/>
    </location>
</feature>
<dbReference type="Proteomes" id="UP000823891">
    <property type="component" value="Unassembled WGS sequence"/>
</dbReference>
<evidence type="ECO:0000313" key="6">
    <source>
        <dbReference type="EMBL" id="HJC25126.1"/>
    </source>
</evidence>
<organism evidence="6 7">
    <name type="scientific">Candidatus Eisenbergiella merdavium</name>
    <dbReference type="NCBI Taxonomy" id="2838551"/>
    <lineage>
        <taxon>Bacteria</taxon>
        <taxon>Bacillati</taxon>
        <taxon>Bacillota</taxon>
        <taxon>Clostridia</taxon>
        <taxon>Lachnospirales</taxon>
        <taxon>Lachnospiraceae</taxon>
        <taxon>Eisenbergiella</taxon>
    </lineage>
</organism>
<evidence type="ECO:0000256" key="2">
    <source>
        <dbReference type="ARBA" id="ARBA00022801"/>
    </source>
</evidence>
<dbReference type="PANTHER" id="PTHR12631:SF10">
    <property type="entry name" value="BETA-XYLOSIDASE-LIKE PROTEIN-RELATED"/>
    <property type="match status" value="1"/>
</dbReference>
<dbReference type="AlphaFoldDB" id="A0A9D2SSD8"/>
<keyword evidence="2" id="KW-0378">Hydrolase</keyword>
<reference evidence="6" key="2">
    <citation type="submission" date="2021-04" db="EMBL/GenBank/DDBJ databases">
        <authorList>
            <person name="Gilroy R."/>
        </authorList>
    </citation>
    <scope>NUCLEOTIDE SEQUENCE</scope>
    <source>
        <strain evidence="6">USAMLcec2-132</strain>
    </source>
</reference>
<evidence type="ECO:0000259" key="5">
    <source>
        <dbReference type="Pfam" id="PF01229"/>
    </source>
</evidence>
<dbReference type="EMBL" id="DWWS01000055">
    <property type="protein sequence ID" value="HJC25126.1"/>
    <property type="molecule type" value="Genomic_DNA"/>
</dbReference>
<dbReference type="Gene3D" id="3.20.20.80">
    <property type="entry name" value="Glycosidases"/>
    <property type="match status" value="1"/>
</dbReference>
<comment type="caution">
    <text evidence="6">The sequence shown here is derived from an EMBL/GenBank/DDBJ whole genome shotgun (WGS) entry which is preliminary data.</text>
</comment>
<evidence type="ECO:0000313" key="7">
    <source>
        <dbReference type="Proteomes" id="UP000823891"/>
    </source>
</evidence>
<dbReference type="Pfam" id="PF01229">
    <property type="entry name" value="Glyco_hydro_39"/>
    <property type="match status" value="1"/>
</dbReference>
<protein>
    <recommendedName>
        <fullName evidence="5">Glycosyl hydrolases family 39 N-terminal catalytic domain-containing protein</fullName>
    </recommendedName>
</protein>
<dbReference type="InterPro" id="IPR049166">
    <property type="entry name" value="GH39_cat"/>
</dbReference>
<accession>A0A9D2SSD8</accession>
<comment type="similarity">
    <text evidence="1">Belongs to the glycosyl hydrolase 39 family.</text>
</comment>
<evidence type="ECO:0000256" key="1">
    <source>
        <dbReference type="ARBA" id="ARBA00008875"/>
    </source>
</evidence>
<keyword evidence="3" id="KW-0326">Glycosidase</keyword>
<proteinExistence type="inferred from homology"/>
<keyword evidence="4" id="KW-0812">Transmembrane</keyword>
<evidence type="ECO:0000256" key="3">
    <source>
        <dbReference type="ARBA" id="ARBA00023295"/>
    </source>
</evidence>
<name>A0A9D2SSD8_9FIRM</name>
<dbReference type="PANTHER" id="PTHR12631">
    <property type="entry name" value="ALPHA-L-IDURONIDASE"/>
    <property type="match status" value="1"/>
</dbReference>
<keyword evidence="4" id="KW-1133">Transmembrane helix</keyword>
<evidence type="ECO:0000256" key="4">
    <source>
        <dbReference type="SAM" id="Phobius"/>
    </source>
</evidence>
<gene>
    <name evidence="6" type="ORF">H9761_15735</name>
</gene>
<dbReference type="GO" id="GO:0004553">
    <property type="term" value="F:hydrolase activity, hydrolyzing O-glycosyl compounds"/>
    <property type="evidence" value="ECO:0007669"/>
    <property type="project" value="TreeGrafter"/>
</dbReference>
<dbReference type="SUPFAM" id="SSF51445">
    <property type="entry name" value="(Trans)glycosidases"/>
    <property type="match status" value="1"/>
</dbReference>
<keyword evidence="4" id="KW-0472">Membrane</keyword>
<dbReference type="InterPro" id="IPR051923">
    <property type="entry name" value="Glycosyl_Hydrolase_39"/>
</dbReference>
<sequence length="482" mass="54896">MEKSRKIIIAAALGILFIGGLGFLFRGTLKVLAMEVVYFSRGDIPEITADFNDVTGDMKALHGINNGPKSGYTGEEEDSGVWRLDMTKLYQELHIPMVRTHDAEYPYGQDKFVDIHCIFPDMSRDPEDPSAYHFEETDEYLAAIVESGAQIFFRLGESIDHSGENKYINPPEDYTKWAQVCEHIIRHYNEGWADGFHYGIVYWEIWNEPENITMWTGSMEQFYELYRTTARYLKQIYPELKIGGCAMGSVEEEPVVQFLQSLKADGKDTPLDFFSWHTYTADPDSYAERAASIRELLDENGYEDTESILDEWNYIESWNDLEQAAQMIHSPAGAAFIAAGLISMQKSPVDLAMYYDGQHALADLWCGLYDSEGRTEPGYYAFSFYDRLYRLGSQVRMDEGIDYFYCCAATGEKDGILLTNFNPAEDASSVTIRLKINGGGKRAAITRINDRYVDGVTTEERWFFNHAVLEIQAGEVVYIELS</sequence>
<reference evidence="6" key="1">
    <citation type="journal article" date="2021" name="PeerJ">
        <title>Extensive microbial diversity within the chicken gut microbiome revealed by metagenomics and culture.</title>
        <authorList>
            <person name="Gilroy R."/>
            <person name="Ravi A."/>
            <person name="Getino M."/>
            <person name="Pursley I."/>
            <person name="Horton D.L."/>
            <person name="Alikhan N.F."/>
            <person name="Baker D."/>
            <person name="Gharbi K."/>
            <person name="Hall N."/>
            <person name="Watson M."/>
            <person name="Adriaenssens E.M."/>
            <person name="Foster-Nyarko E."/>
            <person name="Jarju S."/>
            <person name="Secka A."/>
            <person name="Antonio M."/>
            <person name="Oren A."/>
            <person name="Chaudhuri R.R."/>
            <person name="La Ragione R."/>
            <person name="Hildebrand F."/>
            <person name="Pallen M.J."/>
        </authorList>
    </citation>
    <scope>NUCLEOTIDE SEQUENCE</scope>
    <source>
        <strain evidence="6">USAMLcec2-132</strain>
    </source>
</reference>
<feature type="domain" description="Glycosyl hydrolases family 39 N-terminal catalytic" evidence="5">
    <location>
        <begin position="82"/>
        <end position="284"/>
    </location>
</feature>
<dbReference type="InterPro" id="IPR017853">
    <property type="entry name" value="GH"/>
</dbReference>